<evidence type="ECO:0000313" key="2">
    <source>
        <dbReference type="Proteomes" id="UP000078046"/>
    </source>
</evidence>
<gene>
    <name evidence="1" type="ORF">A3Q56_06368</name>
</gene>
<dbReference type="InterPro" id="IPR029058">
    <property type="entry name" value="AB_hydrolase_fold"/>
</dbReference>
<sequence length="238" mass="27413">MAKYDLPAMLDYVMKLNNIDKIDYIGHSQGTIILFILLSIKPEWNDKIIKHYALAPVATLRSLNSIFVTIFKHEFLKNIYIVDSVLTLFCKFISHRLCSFSINAVCGDDDKCFKKSDISYILKHSPAGTSFKNMKHYLQVYENNGIFQPFDNGCAKNKIIYNSCKIPPYNYSNIKVKTVVYVGTHDDIANPENIEILEGILPNIIKTRVYQNWNHIHFNWGADCNLTLHKNIISDIEN</sequence>
<dbReference type="Proteomes" id="UP000078046">
    <property type="component" value="Unassembled WGS sequence"/>
</dbReference>
<dbReference type="EMBL" id="LWCA01001102">
    <property type="protein sequence ID" value="OAF65909.1"/>
    <property type="molecule type" value="Genomic_DNA"/>
</dbReference>
<name>A0A177AVA0_9BILA</name>
<dbReference type="AlphaFoldDB" id="A0A177AVA0"/>
<evidence type="ECO:0000313" key="1">
    <source>
        <dbReference type="EMBL" id="OAF65909.1"/>
    </source>
</evidence>
<protein>
    <submittedName>
        <fullName evidence="1">Uncharacterized protein</fullName>
    </submittedName>
</protein>
<proteinExistence type="predicted"/>
<keyword evidence="2" id="KW-1185">Reference proteome</keyword>
<accession>A0A177AVA0</accession>
<dbReference type="SUPFAM" id="SSF53474">
    <property type="entry name" value="alpha/beta-Hydrolases"/>
    <property type="match status" value="1"/>
</dbReference>
<dbReference type="Gene3D" id="3.40.50.1820">
    <property type="entry name" value="alpha/beta hydrolase"/>
    <property type="match status" value="1"/>
</dbReference>
<comment type="caution">
    <text evidence="1">The sequence shown here is derived from an EMBL/GenBank/DDBJ whole genome shotgun (WGS) entry which is preliminary data.</text>
</comment>
<dbReference type="PANTHER" id="PTHR11005">
    <property type="entry name" value="LYSOSOMAL ACID LIPASE-RELATED"/>
    <property type="match status" value="1"/>
</dbReference>
<organism evidence="1 2">
    <name type="scientific">Intoshia linei</name>
    <dbReference type="NCBI Taxonomy" id="1819745"/>
    <lineage>
        <taxon>Eukaryota</taxon>
        <taxon>Metazoa</taxon>
        <taxon>Spiralia</taxon>
        <taxon>Lophotrochozoa</taxon>
        <taxon>Mesozoa</taxon>
        <taxon>Orthonectida</taxon>
        <taxon>Rhopaluridae</taxon>
        <taxon>Intoshia</taxon>
    </lineage>
</organism>
<reference evidence="1 2" key="1">
    <citation type="submission" date="2016-04" db="EMBL/GenBank/DDBJ databases">
        <title>The genome of Intoshia linei affirms orthonectids as highly simplified spiralians.</title>
        <authorList>
            <person name="Mikhailov K.V."/>
            <person name="Slusarev G.S."/>
            <person name="Nikitin M.A."/>
            <person name="Logacheva M.D."/>
            <person name="Penin A."/>
            <person name="Aleoshin V."/>
            <person name="Panchin Y.V."/>
        </authorList>
    </citation>
    <scope>NUCLEOTIDE SEQUENCE [LARGE SCALE GENOMIC DNA]</scope>
    <source>
        <strain evidence="1">Intl2013</strain>
        <tissue evidence="1">Whole animal</tissue>
    </source>
</reference>
<dbReference type="OrthoDB" id="9974421at2759"/>